<dbReference type="HOGENOM" id="CLU_094908_0_0_12"/>
<dbReference type="InterPro" id="IPR025328">
    <property type="entry name" value="DUF4234"/>
</dbReference>
<evidence type="ECO:0000313" key="6">
    <source>
        <dbReference type="Proteomes" id="UP000003759"/>
    </source>
</evidence>
<dbReference type="Proteomes" id="UP000003759">
    <property type="component" value="Chromosome"/>
</dbReference>
<feature type="transmembrane region" description="Helical" evidence="2">
    <location>
        <begin position="197"/>
        <end position="223"/>
    </location>
</feature>
<dbReference type="EMBL" id="HE793032">
    <property type="protein sequence ID" value="CCG58044.1"/>
    <property type="molecule type" value="Genomic_DNA"/>
</dbReference>
<dbReference type="Pfam" id="PF14018">
    <property type="entry name" value="DUF4234"/>
    <property type="match status" value="1"/>
</dbReference>
<keyword evidence="2" id="KW-0812">Transmembrane</keyword>
<dbReference type="AlphaFoldDB" id="K0JLT2"/>
<protein>
    <submittedName>
        <fullName evidence="5">FHA domain</fullName>
    </submittedName>
</protein>
<evidence type="ECO:0000256" key="1">
    <source>
        <dbReference type="SAM" id="MobiDB-lite"/>
    </source>
</evidence>
<keyword evidence="2" id="KW-1133">Transmembrane helix</keyword>
<gene>
    <name evidence="5" type="ORF">WESB_2582</name>
</gene>
<sequence length="236" mass="27526">MFCNNCGRQVDDNAKFCTNCSNKIDSSISEAVIIEKKDNTEFEEKKNNFQGGLLANRNTNRQKDNNQSFKSSNQYNTNNTTQFNSTNQYNNANYVVNKPIEIYDNSKFEDIKESRSFILYLIFSFITSGIYSIFFWHKYIKDLNLVCDDDEDSPNVILVLIFSVITFGIYYFYWMYKHSNRIKNAGEKFGVNIKQDGVFVLVWSIIAAIFTFGLGILLGQYFMIYNFNKITEKIKN</sequence>
<evidence type="ECO:0000256" key="2">
    <source>
        <dbReference type="SAM" id="Phobius"/>
    </source>
</evidence>
<dbReference type="OrthoDB" id="192868at2"/>
<evidence type="ECO:0000313" key="5">
    <source>
        <dbReference type="EMBL" id="CCG58044.1"/>
    </source>
</evidence>
<dbReference type="PATRIC" id="fig|1161918.5.peg.2142"/>
<dbReference type="KEGG" id="bpw:WESB_2582"/>
<feature type="transmembrane region" description="Helical" evidence="2">
    <location>
        <begin position="156"/>
        <end position="176"/>
    </location>
</feature>
<feature type="transmembrane region" description="Helical" evidence="2">
    <location>
        <begin position="117"/>
        <end position="136"/>
    </location>
</feature>
<feature type="region of interest" description="Disordered" evidence="1">
    <location>
        <begin position="55"/>
        <end position="77"/>
    </location>
</feature>
<evidence type="ECO:0000259" key="3">
    <source>
        <dbReference type="Pfam" id="PF13240"/>
    </source>
</evidence>
<dbReference type="InterPro" id="IPR026870">
    <property type="entry name" value="Zinc_ribbon_dom"/>
</dbReference>
<accession>K0JLT2</accession>
<evidence type="ECO:0000259" key="4">
    <source>
        <dbReference type="Pfam" id="PF14018"/>
    </source>
</evidence>
<dbReference type="RefSeq" id="WP_014934093.1">
    <property type="nucleotide sequence ID" value="NC_018604.1"/>
</dbReference>
<keyword evidence="2" id="KW-0472">Membrane</keyword>
<dbReference type="Pfam" id="PF13240">
    <property type="entry name" value="Zn_Ribbon_1"/>
    <property type="match status" value="1"/>
</dbReference>
<reference evidence="5 6" key="1">
    <citation type="journal article" date="2012" name="BMC Genomics">
        <title>Comparative genomics of Brachyspira pilosicoli strains: genome rearrangements, reductions and correlation of genetic compliment with phenotypic diversity.</title>
        <authorList>
            <person name="Mappley L.J."/>
            <person name="Black M.L."/>
            <person name="Abuoun M."/>
            <person name="Darby A.C."/>
            <person name="Woodward M.J."/>
            <person name="Parkhill J."/>
            <person name="Turner A.K."/>
            <person name="Bellgard M.I."/>
            <person name="La T."/>
            <person name="Phillips N.D."/>
            <person name="La Ragione R.M."/>
            <person name="Hampson D.J."/>
        </authorList>
    </citation>
    <scope>NUCLEOTIDE SEQUENCE [LARGE SCALE GENOMIC DNA]</scope>
    <source>
        <strain evidence="5">WesB</strain>
    </source>
</reference>
<proteinExistence type="predicted"/>
<feature type="domain" description="Zinc-ribbon" evidence="3">
    <location>
        <begin position="2"/>
        <end position="23"/>
    </location>
</feature>
<organism evidence="5 6">
    <name type="scientific">Brachyspira pilosicoli WesB</name>
    <dbReference type="NCBI Taxonomy" id="1161918"/>
    <lineage>
        <taxon>Bacteria</taxon>
        <taxon>Pseudomonadati</taxon>
        <taxon>Spirochaetota</taxon>
        <taxon>Spirochaetia</taxon>
        <taxon>Brachyspirales</taxon>
        <taxon>Brachyspiraceae</taxon>
        <taxon>Brachyspira</taxon>
    </lineage>
</organism>
<name>K0JLT2_BRAPL</name>
<feature type="domain" description="DUF4234" evidence="4">
    <location>
        <begin position="115"/>
        <end position="183"/>
    </location>
</feature>